<accession>A0A0F8XFG4</accession>
<protein>
    <submittedName>
        <fullName evidence="1">Uncharacterized protein</fullName>
    </submittedName>
</protein>
<proteinExistence type="predicted"/>
<comment type="caution">
    <text evidence="1">The sequence shown here is derived from an EMBL/GenBank/DDBJ whole genome shotgun (WGS) entry which is preliminary data.</text>
</comment>
<name>A0A0F8XFG4_9ZZZZ</name>
<reference evidence="1" key="1">
    <citation type="journal article" date="2015" name="Nature">
        <title>Complex archaea that bridge the gap between prokaryotes and eukaryotes.</title>
        <authorList>
            <person name="Spang A."/>
            <person name="Saw J.H."/>
            <person name="Jorgensen S.L."/>
            <person name="Zaremba-Niedzwiedzka K."/>
            <person name="Martijn J."/>
            <person name="Lind A.E."/>
            <person name="van Eijk R."/>
            <person name="Schleper C."/>
            <person name="Guy L."/>
            <person name="Ettema T.J."/>
        </authorList>
    </citation>
    <scope>NUCLEOTIDE SEQUENCE</scope>
</reference>
<organism evidence="1">
    <name type="scientific">marine sediment metagenome</name>
    <dbReference type="NCBI Taxonomy" id="412755"/>
    <lineage>
        <taxon>unclassified sequences</taxon>
        <taxon>metagenomes</taxon>
        <taxon>ecological metagenomes</taxon>
    </lineage>
</organism>
<dbReference type="EMBL" id="LAZR01059397">
    <property type="protein sequence ID" value="KKK67877.1"/>
    <property type="molecule type" value="Genomic_DNA"/>
</dbReference>
<dbReference type="AlphaFoldDB" id="A0A0F8XFG4"/>
<sequence>MAILGYYLVLKLDGEIIAESTNVNLKVIAKAMDRTSKVNGVTSEYMPGKVTIGIAGRYLVATNGANWQTLYDYQAAGTDFALSFYRNGVEFFWGSGLLKKLSLRGGSEADLITGTYGIIYTSTTVSITTEGGLEITTEDGQTLIIE</sequence>
<gene>
    <name evidence="1" type="ORF">LCGC14_2949680</name>
</gene>
<evidence type="ECO:0000313" key="1">
    <source>
        <dbReference type="EMBL" id="KKK67877.1"/>
    </source>
</evidence>